<proteinExistence type="predicted"/>
<keyword evidence="2" id="KW-1185">Reference proteome</keyword>
<gene>
    <name evidence="1" type="ORF">CEXT_475421</name>
</gene>
<accession>A0AAV4XDD3</accession>
<protein>
    <submittedName>
        <fullName evidence="1">Uncharacterized protein</fullName>
    </submittedName>
</protein>
<dbReference type="AlphaFoldDB" id="A0AAV4XDD3"/>
<evidence type="ECO:0000313" key="1">
    <source>
        <dbReference type="EMBL" id="GIY91994.1"/>
    </source>
</evidence>
<name>A0AAV4XDD3_CAEEX</name>
<sequence length="45" mass="5071">LRIAQLACSGCISLQANYKARMRLSVDHWLLSYIRYGSNSLANGR</sequence>
<organism evidence="1 2">
    <name type="scientific">Caerostris extrusa</name>
    <name type="common">Bark spider</name>
    <name type="synonym">Caerostris bankana</name>
    <dbReference type="NCBI Taxonomy" id="172846"/>
    <lineage>
        <taxon>Eukaryota</taxon>
        <taxon>Metazoa</taxon>
        <taxon>Ecdysozoa</taxon>
        <taxon>Arthropoda</taxon>
        <taxon>Chelicerata</taxon>
        <taxon>Arachnida</taxon>
        <taxon>Araneae</taxon>
        <taxon>Araneomorphae</taxon>
        <taxon>Entelegynae</taxon>
        <taxon>Araneoidea</taxon>
        <taxon>Araneidae</taxon>
        <taxon>Caerostris</taxon>
    </lineage>
</organism>
<feature type="non-terminal residue" evidence="1">
    <location>
        <position position="1"/>
    </location>
</feature>
<dbReference type="EMBL" id="BPLR01017483">
    <property type="protein sequence ID" value="GIY91994.1"/>
    <property type="molecule type" value="Genomic_DNA"/>
</dbReference>
<reference evidence="1 2" key="1">
    <citation type="submission" date="2021-06" db="EMBL/GenBank/DDBJ databases">
        <title>Caerostris extrusa draft genome.</title>
        <authorList>
            <person name="Kono N."/>
            <person name="Arakawa K."/>
        </authorList>
    </citation>
    <scope>NUCLEOTIDE SEQUENCE [LARGE SCALE GENOMIC DNA]</scope>
</reference>
<comment type="caution">
    <text evidence="1">The sequence shown here is derived from an EMBL/GenBank/DDBJ whole genome shotgun (WGS) entry which is preliminary data.</text>
</comment>
<dbReference type="Proteomes" id="UP001054945">
    <property type="component" value="Unassembled WGS sequence"/>
</dbReference>
<evidence type="ECO:0000313" key="2">
    <source>
        <dbReference type="Proteomes" id="UP001054945"/>
    </source>
</evidence>